<dbReference type="OrthoDB" id="8966764at2"/>
<gene>
    <name evidence="2" type="ORF">C7R54_05905</name>
</gene>
<reference evidence="2 3" key="1">
    <citation type="journal article" date="2017" name="Int. J. Syst. Evol. Microbiol.">
        <title>Achromobacter aloeverae sp. nov., isolated from the root of Aloe vera (L.) Burm.f.</title>
        <authorList>
            <person name="Kuncharoen N."/>
            <person name="Muramatsu Y."/>
            <person name="Shibata C."/>
            <person name="Kamakura Y."/>
            <person name="Nakagawa Y."/>
            <person name="Tanasupawat S."/>
        </authorList>
    </citation>
    <scope>NUCLEOTIDE SEQUENCE [LARGE SCALE GENOMIC DNA]</scope>
    <source>
        <strain evidence="2 3">AVA-1</strain>
    </source>
</reference>
<sequence>MNTTTRKNQESDAEKKRHEGTAQRPEDKVPTYQEALDDAVEQSFPASDPIAPGVAEKAQREVSTPKDDKDWKLKPGSQRKP</sequence>
<evidence type="ECO:0000313" key="3">
    <source>
        <dbReference type="Proteomes" id="UP000290849"/>
    </source>
</evidence>
<comment type="caution">
    <text evidence="2">The sequence shown here is derived from an EMBL/GenBank/DDBJ whole genome shotgun (WGS) entry which is preliminary data.</text>
</comment>
<organism evidence="2 3">
    <name type="scientific">Achromobacter aloeverae</name>
    <dbReference type="NCBI Taxonomy" id="1750518"/>
    <lineage>
        <taxon>Bacteria</taxon>
        <taxon>Pseudomonadati</taxon>
        <taxon>Pseudomonadota</taxon>
        <taxon>Betaproteobacteria</taxon>
        <taxon>Burkholderiales</taxon>
        <taxon>Alcaligenaceae</taxon>
        <taxon>Achromobacter</taxon>
    </lineage>
</organism>
<keyword evidence="3" id="KW-1185">Reference proteome</keyword>
<evidence type="ECO:0000256" key="1">
    <source>
        <dbReference type="SAM" id="MobiDB-lite"/>
    </source>
</evidence>
<feature type="compositionally biased region" description="Basic and acidic residues" evidence="1">
    <location>
        <begin position="57"/>
        <end position="73"/>
    </location>
</feature>
<feature type="region of interest" description="Disordered" evidence="1">
    <location>
        <begin position="1"/>
        <end position="81"/>
    </location>
</feature>
<evidence type="ECO:0000313" key="2">
    <source>
        <dbReference type="EMBL" id="RXN93231.1"/>
    </source>
</evidence>
<protein>
    <submittedName>
        <fullName evidence="2">Uncharacterized protein</fullName>
    </submittedName>
</protein>
<dbReference type="RefSeq" id="WP_129149188.1">
    <property type="nucleotide sequence ID" value="NZ_JBHSDO010000006.1"/>
</dbReference>
<accession>A0A4Q1HRB0</accession>
<dbReference type="EMBL" id="PYAL01000001">
    <property type="protein sequence ID" value="RXN93231.1"/>
    <property type="molecule type" value="Genomic_DNA"/>
</dbReference>
<proteinExistence type="predicted"/>
<feature type="compositionally biased region" description="Basic and acidic residues" evidence="1">
    <location>
        <begin position="7"/>
        <end position="29"/>
    </location>
</feature>
<dbReference type="AlphaFoldDB" id="A0A4Q1HRB0"/>
<name>A0A4Q1HRB0_9BURK</name>
<dbReference type="Proteomes" id="UP000290849">
    <property type="component" value="Unassembled WGS sequence"/>
</dbReference>